<comment type="caution">
    <text evidence="2">The sequence shown here is derived from an EMBL/GenBank/DDBJ whole genome shotgun (WGS) entry which is preliminary data.</text>
</comment>
<keyword evidence="1" id="KW-1133">Transmembrane helix</keyword>
<dbReference type="Proteomes" id="UP000585507">
    <property type="component" value="Unassembled WGS sequence"/>
</dbReference>
<protein>
    <submittedName>
        <fullName evidence="2">Uncharacterized protein</fullName>
    </submittedName>
</protein>
<evidence type="ECO:0000256" key="1">
    <source>
        <dbReference type="SAM" id="Phobius"/>
    </source>
</evidence>
<evidence type="ECO:0000313" key="2">
    <source>
        <dbReference type="EMBL" id="MBB5535666.1"/>
    </source>
</evidence>
<keyword evidence="1" id="KW-0472">Membrane</keyword>
<dbReference type="AlphaFoldDB" id="A0A7W8UA67"/>
<dbReference type="EMBL" id="JACHBK010000005">
    <property type="protein sequence ID" value="MBB5535666.1"/>
    <property type="molecule type" value="Genomic_DNA"/>
</dbReference>
<reference evidence="2 3" key="1">
    <citation type="submission" date="2020-08" db="EMBL/GenBank/DDBJ databases">
        <title>Genomic Encyclopedia of Type Strains, Phase IV (KMG-V): Genome sequencing to study the core and pangenomes of soil and plant-associated prokaryotes.</title>
        <authorList>
            <person name="Whitman W."/>
        </authorList>
    </citation>
    <scope>NUCLEOTIDE SEQUENCE [LARGE SCALE GENOMIC DNA]</scope>
    <source>
        <strain evidence="2 3">SEMIA 4084</strain>
    </source>
</reference>
<dbReference type="RefSeq" id="WP_018325394.1">
    <property type="nucleotide sequence ID" value="NZ_JACHBK010000005.1"/>
</dbReference>
<keyword evidence="1" id="KW-0812">Transmembrane</keyword>
<accession>A0A7W8UA67</accession>
<proteinExistence type="predicted"/>
<organism evidence="2 3">
    <name type="scientific">Rhizobium giardinii</name>
    <dbReference type="NCBI Taxonomy" id="56731"/>
    <lineage>
        <taxon>Bacteria</taxon>
        <taxon>Pseudomonadati</taxon>
        <taxon>Pseudomonadota</taxon>
        <taxon>Alphaproteobacteria</taxon>
        <taxon>Hyphomicrobiales</taxon>
        <taxon>Rhizobiaceae</taxon>
        <taxon>Rhizobium/Agrobacterium group</taxon>
        <taxon>Rhizobium</taxon>
    </lineage>
</organism>
<sequence>MVFIKDVFEARLWEFGAFRGMLENLMRQSPKQARDTVLFASILAIASAQLVVAVDAYIGLLPD</sequence>
<feature type="transmembrane region" description="Helical" evidence="1">
    <location>
        <begin position="36"/>
        <end position="60"/>
    </location>
</feature>
<name>A0A7W8UA67_9HYPH</name>
<evidence type="ECO:0000313" key="3">
    <source>
        <dbReference type="Proteomes" id="UP000585507"/>
    </source>
</evidence>
<gene>
    <name evidence="2" type="ORF">GGD55_002370</name>
</gene>
<keyword evidence="3" id="KW-1185">Reference proteome</keyword>